<organism evidence="4 5">
    <name type="scientific">Methanomicrobium antiquum</name>
    <dbReference type="NCBI Taxonomy" id="487686"/>
    <lineage>
        <taxon>Archaea</taxon>
        <taxon>Methanobacteriati</taxon>
        <taxon>Methanobacteriota</taxon>
        <taxon>Stenosarchaea group</taxon>
        <taxon>Methanomicrobia</taxon>
        <taxon>Methanomicrobiales</taxon>
        <taxon>Methanomicrobiaceae</taxon>
        <taxon>Methanomicrobium</taxon>
    </lineage>
</organism>
<feature type="transmembrane region" description="Helical" evidence="2">
    <location>
        <begin position="64"/>
        <end position="84"/>
    </location>
</feature>
<feature type="coiled-coil region" evidence="1">
    <location>
        <begin position="282"/>
        <end position="309"/>
    </location>
</feature>
<dbReference type="NCBIfam" id="TIGR00229">
    <property type="entry name" value="sensory_box"/>
    <property type="match status" value="1"/>
</dbReference>
<dbReference type="AlphaFoldDB" id="A0AAF0FPW1"/>
<keyword evidence="2" id="KW-1133">Transmembrane helix</keyword>
<name>A0AAF0FPW1_9EURY</name>
<dbReference type="PROSITE" id="PS50112">
    <property type="entry name" value="PAS"/>
    <property type="match status" value="1"/>
</dbReference>
<evidence type="ECO:0000313" key="4">
    <source>
        <dbReference type="EMBL" id="WFN36317.1"/>
    </source>
</evidence>
<sequence length="321" mass="36848">MDIYLPEKYQTIPVKLFVLVILTVFTLIITFFSLSVNVQVVFTHFYYIPIILAAYWFTKKAIVYTIFLCAFYLVLVYILSFHNLQICLEALLRCLIFTGISSVTAILSMTIKNQRKKIKESEMLYRAVWENVQAGIVLINPEDNKIISINPEALKITGFSESEVLGHVCHKLICPTLAGNCPIRNKSLKIENAERIALSKDGKEIPILKTATAMQIGDNEFLIECFIDISKIKEAEATLLGYIREATLRIRNPVSLVKNNLTELKKDLNDKTINPEYFITTLSVQEKHMEEILKNLKEIEQAVAEKHTEIPEELRNYLKRE</sequence>
<dbReference type="GeneID" id="79950578"/>
<dbReference type="Proteomes" id="UP001218895">
    <property type="component" value="Chromosome"/>
</dbReference>
<dbReference type="RefSeq" id="WP_278099155.1">
    <property type="nucleotide sequence ID" value="NZ_CP091092.1"/>
</dbReference>
<feature type="transmembrane region" description="Helical" evidence="2">
    <location>
        <begin position="12"/>
        <end position="32"/>
    </location>
</feature>
<protein>
    <submittedName>
        <fullName evidence="4">PAS domain S-box protein</fullName>
    </submittedName>
</protein>
<dbReference type="EMBL" id="CP091092">
    <property type="protein sequence ID" value="WFN36317.1"/>
    <property type="molecule type" value="Genomic_DNA"/>
</dbReference>
<feature type="transmembrane region" description="Helical" evidence="2">
    <location>
        <begin position="90"/>
        <end position="111"/>
    </location>
</feature>
<keyword evidence="1" id="KW-0175">Coiled coil</keyword>
<evidence type="ECO:0000259" key="3">
    <source>
        <dbReference type="PROSITE" id="PS50112"/>
    </source>
</evidence>
<keyword evidence="5" id="KW-1185">Reference proteome</keyword>
<proteinExistence type="predicted"/>
<reference evidence="4" key="1">
    <citation type="submission" date="2022-01" db="EMBL/GenBank/DDBJ databases">
        <title>Complete genome of Methanomicrobium antiquum DSM 21220.</title>
        <authorList>
            <person name="Chen S.-C."/>
            <person name="You Y.-T."/>
            <person name="Zhou Y.-Z."/>
            <person name="Lai M.-C."/>
        </authorList>
    </citation>
    <scope>NUCLEOTIDE SEQUENCE</scope>
    <source>
        <strain evidence="4">DSM 21220</strain>
    </source>
</reference>
<evidence type="ECO:0000313" key="5">
    <source>
        <dbReference type="Proteomes" id="UP001218895"/>
    </source>
</evidence>
<feature type="domain" description="PAS" evidence="3">
    <location>
        <begin position="121"/>
        <end position="166"/>
    </location>
</feature>
<gene>
    <name evidence="4" type="ORF">L1994_09230</name>
</gene>
<accession>A0AAF0FPW1</accession>
<dbReference type="KEGG" id="manq:L1994_09230"/>
<dbReference type="Gene3D" id="3.30.450.20">
    <property type="entry name" value="PAS domain"/>
    <property type="match status" value="1"/>
</dbReference>
<keyword evidence="2" id="KW-0812">Transmembrane</keyword>
<dbReference type="CDD" id="cd00130">
    <property type="entry name" value="PAS"/>
    <property type="match status" value="1"/>
</dbReference>
<dbReference type="InterPro" id="IPR035965">
    <property type="entry name" value="PAS-like_dom_sf"/>
</dbReference>
<evidence type="ECO:0000256" key="2">
    <source>
        <dbReference type="SAM" id="Phobius"/>
    </source>
</evidence>
<keyword evidence="2" id="KW-0472">Membrane</keyword>
<dbReference type="InterPro" id="IPR000014">
    <property type="entry name" value="PAS"/>
</dbReference>
<feature type="transmembrane region" description="Helical" evidence="2">
    <location>
        <begin position="38"/>
        <end position="57"/>
    </location>
</feature>
<dbReference type="SUPFAM" id="SSF55785">
    <property type="entry name" value="PYP-like sensor domain (PAS domain)"/>
    <property type="match status" value="1"/>
</dbReference>
<dbReference type="Pfam" id="PF13426">
    <property type="entry name" value="PAS_9"/>
    <property type="match status" value="1"/>
</dbReference>
<evidence type="ECO:0000256" key="1">
    <source>
        <dbReference type="SAM" id="Coils"/>
    </source>
</evidence>